<comment type="caution">
    <text evidence="1">The sequence shown here is derived from an EMBL/GenBank/DDBJ whole genome shotgun (WGS) entry which is preliminary data.</text>
</comment>
<sequence>MKKYHQLLMGITLLLFGVCNYAGDAGAIENNDLFRVFIPNLKSGYEFSATAFYLQPGANNLGWGVITTVLPIPSPNWQVVTFNPDYQVGFNLGGRYVFANSGSDLQLNWSHLRTNDTDNVFVNPTSQWISPFSQTGTPPTPSGQITGVALLKLAHASLDFNYDAVNLDVGKFINFGSKLQTRLFTGLSSAWIKEELISTFRGFSLPILSLNNTSTYKGVGPRLGFNNSYNISHGFNLVGQLAGSVLYGRMQPAQYQFTGTSQQLIIAGIYVNREGLANPSVNQLVPALDAKIGLSYLYSLKQNWDLNFEAGYMGALYFNPLSSYETNTNVIALDTGSLSTSSAKHTQSNFSVGGPYITLSLRT</sequence>
<dbReference type="Pfam" id="PF05150">
    <property type="entry name" value="Legionella_OMP"/>
    <property type="match status" value="1"/>
</dbReference>
<dbReference type="OrthoDB" id="8134661at2"/>
<dbReference type="RefSeq" id="WP_027228433.1">
    <property type="nucleotide sequence ID" value="NZ_CP017601.1"/>
</dbReference>
<evidence type="ECO:0000313" key="2">
    <source>
        <dbReference type="Proteomes" id="UP000239239"/>
    </source>
</evidence>
<dbReference type="PIRSF" id="PIRSF011407">
    <property type="entry name" value="Major_OMP_Legionella"/>
    <property type="match status" value="1"/>
</dbReference>
<protein>
    <submittedName>
        <fullName evidence="1">Uncharacterized protein</fullName>
    </submittedName>
</protein>
<evidence type="ECO:0000313" key="1">
    <source>
        <dbReference type="EMBL" id="PPK32279.1"/>
    </source>
</evidence>
<dbReference type="Proteomes" id="UP000239239">
    <property type="component" value="Unassembled WGS sequence"/>
</dbReference>
<name>A0A2S6F4B9_LEGPN</name>
<gene>
    <name evidence="1" type="ORF">C3928_03730</name>
</gene>
<organism evidence="1 2">
    <name type="scientific">Legionella pneumophila</name>
    <dbReference type="NCBI Taxonomy" id="446"/>
    <lineage>
        <taxon>Bacteria</taxon>
        <taxon>Pseudomonadati</taxon>
        <taxon>Pseudomonadota</taxon>
        <taxon>Gammaproteobacteria</taxon>
        <taxon>Legionellales</taxon>
        <taxon>Legionellaceae</taxon>
        <taxon>Legionella</taxon>
    </lineage>
</organism>
<dbReference type="EMBL" id="PQWY01000005">
    <property type="protein sequence ID" value="PPK32279.1"/>
    <property type="molecule type" value="Genomic_DNA"/>
</dbReference>
<dbReference type="InterPro" id="IPR007825">
    <property type="entry name" value="Major_OMP_Legionella"/>
</dbReference>
<accession>A0A2S6F4B9</accession>
<dbReference type="AlphaFoldDB" id="A0A2S6F4B9"/>
<reference evidence="1 2" key="1">
    <citation type="submission" date="2018-02" db="EMBL/GenBank/DDBJ databases">
        <title>Draft genome sequences of four Legionella pneumophila clinical strains isolated in Ontario.</title>
        <authorList>
            <person name="Fortuna A."/>
            <person name="Ramnarine R."/>
            <person name="Li A."/>
            <person name="Frantz C."/>
            <person name="Mallo G."/>
        </authorList>
    </citation>
    <scope>NUCLEOTIDE SEQUENCE [LARGE SCALE GENOMIC DNA]</scope>
    <source>
        <strain evidence="1 2">LG61</strain>
    </source>
</reference>
<proteinExistence type="predicted"/>